<reference evidence="1 2" key="1">
    <citation type="submission" date="2019-03" db="EMBL/GenBank/DDBJ databases">
        <title>Single cell metagenomics reveals metabolic interactions within the superorganism composed of flagellate Streblomastix strix and complex community of Bacteroidetes bacteria on its surface.</title>
        <authorList>
            <person name="Treitli S.C."/>
            <person name="Kolisko M."/>
            <person name="Husnik F."/>
            <person name="Keeling P."/>
            <person name="Hampl V."/>
        </authorList>
    </citation>
    <scope>NUCLEOTIDE SEQUENCE [LARGE SCALE GENOMIC DNA]</scope>
    <source>
        <strain evidence="1">ST1C</strain>
    </source>
</reference>
<accession>A0A5J4T8P5</accession>
<comment type="caution">
    <text evidence="1">The sequence shown here is derived from an EMBL/GenBank/DDBJ whole genome shotgun (WGS) entry which is preliminary data.</text>
</comment>
<dbReference type="AlphaFoldDB" id="A0A5J4T8P5"/>
<evidence type="ECO:0000313" key="2">
    <source>
        <dbReference type="Proteomes" id="UP000324800"/>
    </source>
</evidence>
<evidence type="ECO:0000313" key="1">
    <source>
        <dbReference type="EMBL" id="KAA6354223.1"/>
    </source>
</evidence>
<protein>
    <submittedName>
        <fullName evidence="1">Uncharacterized protein</fullName>
    </submittedName>
</protein>
<sequence>GSGSSDNYGKVSITNSEFIYCFGQKTGALLFDNDIIPQNAYNNGFLGNEATLASVNKGNIRSRNTAKLSSSSVETASDIFYQSKDRLNEAGGIMKVANGYHQLDGGSQGECEGDSCEIPCEAEIGSTPECEKKVKEEKKEFRHGVQH</sequence>
<dbReference type="EMBL" id="SNRW01036682">
    <property type="protein sequence ID" value="KAA6354223.1"/>
    <property type="molecule type" value="Genomic_DNA"/>
</dbReference>
<organism evidence="1 2">
    <name type="scientific">Streblomastix strix</name>
    <dbReference type="NCBI Taxonomy" id="222440"/>
    <lineage>
        <taxon>Eukaryota</taxon>
        <taxon>Metamonada</taxon>
        <taxon>Preaxostyla</taxon>
        <taxon>Oxymonadida</taxon>
        <taxon>Streblomastigidae</taxon>
        <taxon>Streblomastix</taxon>
    </lineage>
</organism>
<dbReference type="Proteomes" id="UP000324800">
    <property type="component" value="Unassembled WGS sequence"/>
</dbReference>
<feature type="non-terminal residue" evidence="1">
    <location>
        <position position="1"/>
    </location>
</feature>
<name>A0A5J4T8P5_9EUKA</name>
<gene>
    <name evidence="1" type="ORF">EZS28_050250</name>
</gene>
<proteinExistence type="predicted"/>